<dbReference type="Proteomes" id="UP001595979">
    <property type="component" value="Unassembled WGS sequence"/>
</dbReference>
<keyword evidence="2" id="KW-1185">Reference proteome</keyword>
<sequence length="192" mass="21287">MRPQEFSLTATRTLGLLLPTTASNERVRGLLVLPAELSLITTVVRWTQATNGDISFPSGNLHPVLEQGLAAVLKERLPTRASELPEAPPLWGWLENNLLFLEDGLIISPSRVKGDYTTHALSRRDGKVPEADAWIELKAAGLGERETRYSPALAFWEAINAWTADQEENGRSARNRLALEYVGQAMYRTVPL</sequence>
<dbReference type="EMBL" id="JBHSOH010000019">
    <property type="protein sequence ID" value="MFC5849324.1"/>
    <property type="molecule type" value="Genomic_DNA"/>
</dbReference>
<protein>
    <recommendedName>
        <fullName evidence="3">Restriction endonuclease</fullName>
    </recommendedName>
</protein>
<evidence type="ECO:0000313" key="2">
    <source>
        <dbReference type="Proteomes" id="UP001595979"/>
    </source>
</evidence>
<evidence type="ECO:0000313" key="1">
    <source>
        <dbReference type="EMBL" id="MFC5849324.1"/>
    </source>
</evidence>
<dbReference type="RefSeq" id="WP_380050380.1">
    <property type="nucleotide sequence ID" value="NZ_JBHSOH010000019.1"/>
</dbReference>
<proteinExistence type="predicted"/>
<accession>A0ABW1DNA5</accession>
<organism evidence="1 2">
    <name type="scientific">Deinococcus petrolearius</name>
    <dbReference type="NCBI Taxonomy" id="1751295"/>
    <lineage>
        <taxon>Bacteria</taxon>
        <taxon>Thermotogati</taxon>
        <taxon>Deinococcota</taxon>
        <taxon>Deinococci</taxon>
        <taxon>Deinococcales</taxon>
        <taxon>Deinococcaceae</taxon>
        <taxon>Deinococcus</taxon>
    </lineage>
</organism>
<name>A0ABW1DNA5_9DEIO</name>
<reference evidence="2" key="1">
    <citation type="journal article" date="2019" name="Int. J. Syst. Evol. Microbiol.">
        <title>The Global Catalogue of Microorganisms (GCM) 10K type strain sequencing project: providing services to taxonomists for standard genome sequencing and annotation.</title>
        <authorList>
            <consortium name="The Broad Institute Genomics Platform"/>
            <consortium name="The Broad Institute Genome Sequencing Center for Infectious Disease"/>
            <person name="Wu L."/>
            <person name="Ma J."/>
        </authorList>
    </citation>
    <scope>NUCLEOTIDE SEQUENCE [LARGE SCALE GENOMIC DNA]</scope>
    <source>
        <strain evidence="2">CGMCC 1.15053</strain>
    </source>
</reference>
<comment type="caution">
    <text evidence="1">The sequence shown here is derived from an EMBL/GenBank/DDBJ whole genome shotgun (WGS) entry which is preliminary data.</text>
</comment>
<gene>
    <name evidence="1" type="ORF">ACFPQ6_13505</name>
</gene>
<evidence type="ECO:0008006" key="3">
    <source>
        <dbReference type="Google" id="ProtNLM"/>
    </source>
</evidence>